<dbReference type="NCBIfam" id="NF000648">
    <property type="entry name" value="PRK00026.1"/>
    <property type="match status" value="1"/>
</dbReference>
<dbReference type="Gene3D" id="3.40.1280.10">
    <property type="match status" value="1"/>
</dbReference>
<reference evidence="16" key="1">
    <citation type="submission" date="2018-05" db="EMBL/GenBank/DDBJ databases">
        <authorList>
            <person name="Lanie J.A."/>
            <person name="Ng W.-L."/>
            <person name="Kazmierczak K.M."/>
            <person name="Andrzejewski T.M."/>
            <person name="Davidsen T.M."/>
            <person name="Wayne K.J."/>
            <person name="Tettelin H."/>
            <person name="Glass J.I."/>
            <person name="Rusch D."/>
            <person name="Podicherti R."/>
            <person name="Tsui H.-C.T."/>
            <person name="Winkler M.E."/>
        </authorList>
    </citation>
    <scope>NUCLEOTIDE SEQUENCE</scope>
</reference>
<evidence type="ECO:0000256" key="2">
    <source>
        <dbReference type="ARBA" id="ARBA00004496"/>
    </source>
</evidence>
<evidence type="ECO:0000313" key="16">
    <source>
        <dbReference type="EMBL" id="SVB54515.1"/>
    </source>
</evidence>
<evidence type="ECO:0000256" key="14">
    <source>
        <dbReference type="ARBA" id="ARBA00047783"/>
    </source>
</evidence>
<keyword evidence="10" id="KW-0949">S-adenosyl-L-methionine</keyword>
<evidence type="ECO:0000256" key="7">
    <source>
        <dbReference type="ARBA" id="ARBA00022490"/>
    </source>
</evidence>
<evidence type="ECO:0000256" key="5">
    <source>
        <dbReference type="ARBA" id="ARBA00012807"/>
    </source>
</evidence>
<dbReference type="Gene3D" id="1.10.1270.20">
    <property type="entry name" value="tRNA(m1g37)methyltransferase, domain 2"/>
    <property type="match status" value="1"/>
</dbReference>
<protein>
    <recommendedName>
        <fullName evidence="6">tRNA (guanine-N(1)-)-methyltransferase</fullName>
        <ecNumber evidence="5">2.1.1.228</ecNumber>
    </recommendedName>
    <alternativeName>
        <fullName evidence="12">M1G-methyltransferase</fullName>
    </alternativeName>
    <alternativeName>
        <fullName evidence="13">tRNA [GM37] methyltransferase</fullName>
    </alternativeName>
</protein>
<dbReference type="InterPro" id="IPR029026">
    <property type="entry name" value="tRNA_m1G_MTases_N"/>
</dbReference>
<dbReference type="InterPro" id="IPR029028">
    <property type="entry name" value="Alpha/beta_knot_MTases"/>
</dbReference>
<dbReference type="SUPFAM" id="SSF75217">
    <property type="entry name" value="alpha/beta knot"/>
    <property type="match status" value="1"/>
</dbReference>
<evidence type="ECO:0000256" key="4">
    <source>
        <dbReference type="ARBA" id="ARBA00011738"/>
    </source>
</evidence>
<dbReference type="PANTHER" id="PTHR46417">
    <property type="entry name" value="TRNA (GUANINE-N(1)-)-METHYLTRANSFERASE"/>
    <property type="match status" value="1"/>
</dbReference>
<name>A0A382EVN7_9ZZZZ</name>
<dbReference type="AlphaFoldDB" id="A0A382EVN7"/>
<keyword evidence="9" id="KW-0808">Transferase</keyword>
<evidence type="ECO:0000256" key="1">
    <source>
        <dbReference type="ARBA" id="ARBA00002634"/>
    </source>
</evidence>
<dbReference type="GO" id="GO:0005829">
    <property type="term" value="C:cytosol"/>
    <property type="evidence" value="ECO:0007669"/>
    <property type="project" value="TreeGrafter"/>
</dbReference>
<sequence length="226" mass="24508">MFPGPLASALAGRALARRIWSLECLDIRDHALGKHGTVDDQPFGGGPGMVMRPDVLAAAIDAAQTGNSAAPVIYLTPRGVPLKQSRVRDIAAGAGATFICGRFEGVDERVLESRGIEEMSIGDYVLSGGEIAALAVIDTCVRVLPDVVGAAESLREESFEQGLLEYPHYTRPRSFEGKEVPEVLLSGDHERIRSWRRAQAEKTTRERRADLWAGARTKCANMRAKP</sequence>
<keyword evidence="7" id="KW-0963">Cytoplasm</keyword>
<dbReference type="GO" id="GO:0052906">
    <property type="term" value="F:tRNA (guanine(37)-N1)-methyltransferase activity"/>
    <property type="evidence" value="ECO:0007669"/>
    <property type="project" value="UniProtKB-EC"/>
</dbReference>
<evidence type="ECO:0000256" key="6">
    <source>
        <dbReference type="ARBA" id="ARBA00014679"/>
    </source>
</evidence>
<comment type="subunit">
    <text evidence="4">Homodimer.</text>
</comment>
<evidence type="ECO:0000256" key="8">
    <source>
        <dbReference type="ARBA" id="ARBA00022603"/>
    </source>
</evidence>
<evidence type="ECO:0000256" key="9">
    <source>
        <dbReference type="ARBA" id="ARBA00022679"/>
    </source>
</evidence>
<dbReference type="GO" id="GO:0002939">
    <property type="term" value="P:tRNA N1-guanine methylation"/>
    <property type="evidence" value="ECO:0007669"/>
    <property type="project" value="TreeGrafter"/>
</dbReference>
<dbReference type="CDD" id="cd18080">
    <property type="entry name" value="TrmD-like"/>
    <property type="match status" value="1"/>
</dbReference>
<dbReference type="EC" id="2.1.1.228" evidence="5"/>
<evidence type="ECO:0000256" key="12">
    <source>
        <dbReference type="ARBA" id="ARBA00029736"/>
    </source>
</evidence>
<dbReference type="InterPro" id="IPR016009">
    <property type="entry name" value="tRNA_MeTrfase_TRMD/TRM10"/>
</dbReference>
<dbReference type="PANTHER" id="PTHR46417:SF1">
    <property type="entry name" value="TRNA (GUANINE-N(1)-)-METHYLTRANSFERASE"/>
    <property type="match status" value="1"/>
</dbReference>
<dbReference type="InterPro" id="IPR023148">
    <property type="entry name" value="tRNA_m1G_MeTrfase_C_sf"/>
</dbReference>
<keyword evidence="8" id="KW-0489">Methyltransferase</keyword>
<dbReference type="EMBL" id="UINC01046462">
    <property type="protein sequence ID" value="SVB54515.1"/>
    <property type="molecule type" value="Genomic_DNA"/>
</dbReference>
<evidence type="ECO:0000256" key="10">
    <source>
        <dbReference type="ARBA" id="ARBA00022691"/>
    </source>
</evidence>
<evidence type="ECO:0000256" key="11">
    <source>
        <dbReference type="ARBA" id="ARBA00022694"/>
    </source>
</evidence>
<dbReference type="HAMAP" id="MF_00605">
    <property type="entry name" value="TrmD"/>
    <property type="match status" value="1"/>
</dbReference>
<evidence type="ECO:0000259" key="15">
    <source>
        <dbReference type="Pfam" id="PF01746"/>
    </source>
</evidence>
<dbReference type="InterPro" id="IPR002649">
    <property type="entry name" value="tRNA_m1G_MeTrfase_TrmD"/>
</dbReference>
<comment type="subcellular location">
    <subcellularLocation>
        <location evidence="2">Cytoplasm</location>
    </subcellularLocation>
</comment>
<organism evidence="16">
    <name type="scientific">marine metagenome</name>
    <dbReference type="NCBI Taxonomy" id="408172"/>
    <lineage>
        <taxon>unclassified sequences</taxon>
        <taxon>metagenomes</taxon>
        <taxon>ecological metagenomes</taxon>
    </lineage>
</organism>
<comment type="function">
    <text evidence="1">Specifically methylates guanosine-37 in various tRNAs.</text>
</comment>
<comment type="catalytic activity">
    <reaction evidence="14">
        <text>guanosine(37) in tRNA + S-adenosyl-L-methionine = N(1)-methylguanosine(37) in tRNA + S-adenosyl-L-homocysteine + H(+)</text>
        <dbReference type="Rhea" id="RHEA:36899"/>
        <dbReference type="Rhea" id="RHEA-COMP:10145"/>
        <dbReference type="Rhea" id="RHEA-COMP:10147"/>
        <dbReference type="ChEBI" id="CHEBI:15378"/>
        <dbReference type="ChEBI" id="CHEBI:57856"/>
        <dbReference type="ChEBI" id="CHEBI:59789"/>
        <dbReference type="ChEBI" id="CHEBI:73542"/>
        <dbReference type="ChEBI" id="CHEBI:74269"/>
        <dbReference type="EC" id="2.1.1.228"/>
    </reaction>
</comment>
<dbReference type="Pfam" id="PF01746">
    <property type="entry name" value="tRNA_m1G_MT"/>
    <property type="match status" value="1"/>
</dbReference>
<gene>
    <name evidence="16" type="ORF">METZ01_LOCUS207369</name>
</gene>
<evidence type="ECO:0000256" key="3">
    <source>
        <dbReference type="ARBA" id="ARBA00007630"/>
    </source>
</evidence>
<accession>A0A382EVN7</accession>
<keyword evidence="11" id="KW-0819">tRNA processing</keyword>
<feature type="domain" description="tRNA methyltransferase TRMD/TRM10-type" evidence="15">
    <location>
        <begin position="4"/>
        <end position="212"/>
    </location>
</feature>
<dbReference type="PIRSF" id="PIRSF000386">
    <property type="entry name" value="tRNA_mtase"/>
    <property type="match status" value="1"/>
</dbReference>
<comment type="similarity">
    <text evidence="3">Belongs to the RNA methyltransferase TrmD family.</text>
</comment>
<evidence type="ECO:0000256" key="13">
    <source>
        <dbReference type="ARBA" id="ARBA00033392"/>
    </source>
</evidence>
<proteinExistence type="inferred from homology"/>
<dbReference type="NCBIfam" id="TIGR00088">
    <property type="entry name" value="trmD"/>
    <property type="match status" value="1"/>
</dbReference>